<keyword evidence="3" id="KW-1185">Reference proteome</keyword>
<feature type="compositionally biased region" description="Acidic residues" evidence="1">
    <location>
        <begin position="377"/>
        <end position="392"/>
    </location>
</feature>
<dbReference type="SUPFAM" id="SSF52343">
    <property type="entry name" value="Ferredoxin reductase-like, C-terminal NADP-linked domain"/>
    <property type="match status" value="1"/>
</dbReference>
<feature type="region of interest" description="Disordered" evidence="1">
    <location>
        <begin position="363"/>
        <end position="405"/>
    </location>
</feature>
<sequence>MQQRALLHRGSTPAAAAAQQQQLFRCAAARNAGRCRRSGPAPQPGRRGPLPARANNNEDDLMQFPDRARWYEAKFAAEDMPDWTVATLIRRTDLAPGVAALTLGIEVSRERVPLRNAYVAAGQLARLRANSGVERLLPVASPPPGVTANKEALFRTRGDIFAGETKSTREPVSTEAELEVVVEAKAAPELYAVQLDDTVEVGPFEGGGLNLREAGVLAAFRFPTLVLLVSGAAGIASARALLESPPDMADLALELRTDVVVYYSVPNESSVLYRDRFKVWAERGPVRVVVTTRGFADAFDGDDSLLYDPDTTAAIILVGGDAEAEAEAREVCAEAEIATFVSDSAPAPAPVYLDATPKSFKRWEVRTPGAAGGGEGAGDEEEEEQASDDEEGAPAAAGSARRAAR</sequence>
<dbReference type="PANTHER" id="PTHR47215:SF3">
    <property type="entry name" value="FAD-BINDING FR-TYPE DOMAIN-CONTAINING PROTEIN"/>
    <property type="match status" value="1"/>
</dbReference>
<dbReference type="AlphaFoldDB" id="A0A2V0PE22"/>
<dbReference type="STRING" id="307507.A0A2V0PE22"/>
<comment type="caution">
    <text evidence="2">The sequence shown here is derived from an EMBL/GenBank/DDBJ whole genome shotgun (WGS) entry which is preliminary data.</text>
</comment>
<accession>A0A2V0PE22</accession>
<dbReference type="EMBL" id="BDRX01000116">
    <property type="protein sequence ID" value="GBF98098.1"/>
    <property type="molecule type" value="Genomic_DNA"/>
</dbReference>
<name>A0A2V0PE22_9CHLO</name>
<gene>
    <name evidence="2" type="ORF">Rsub_10844</name>
</gene>
<protein>
    <recommendedName>
        <fullName evidence="4">FAD-binding FR-type domain-containing protein</fullName>
    </recommendedName>
</protein>
<dbReference type="Proteomes" id="UP000247498">
    <property type="component" value="Unassembled WGS sequence"/>
</dbReference>
<dbReference type="OrthoDB" id="1856718at2759"/>
<dbReference type="InterPro" id="IPR039261">
    <property type="entry name" value="FNR_nucleotide-bd"/>
</dbReference>
<dbReference type="Gene3D" id="3.40.50.80">
    <property type="entry name" value="Nucleotide-binding domain of ferredoxin-NADP reductase (FNR) module"/>
    <property type="match status" value="1"/>
</dbReference>
<reference evidence="2 3" key="1">
    <citation type="journal article" date="2018" name="Sci. Rep.">
        <title>Raphidocelis subcapitata (=Pseudokirchneriella subcapitata) provides an insight into genome evolution and environmental adaptations in the Sphaeropleales.</title>
        <authorList>
            <person name="Suzuki S."/>
            <person name="Yamaguchi H."/>
            <person name="Nakajima N."/>
            <person name="Kawachi M."/>
        </authorList>
    </citation>
    <scope>NUCLEOTIDE SEQUENCE [LARGE SCALE GENOMIC DNA]</scope>
    <source>
        <strain evidence="2 3">NIES-35</strain>
    </source>
</reference>
<evidence type="ECO:0008006" key="4">
    <source>
        <dbReference type="Google" id="ProtNLM"/>
    </source>
</evidence>
<organism evidence="2 3">
    <name type="scientific">Raphidocelis subcapitata</name>
    <dbReference type="NCBI Taxonomy" id="307507"/>
    <lineage>
        <taxon>Eukaryota</taxon>
        <taxon>Viridiplantae</taxon>
        <taxon>Chlorophyta</taxon>
        <taxon>core chlorophytes</taxon>
        <taxon>Chlorophyceae</taxon>
        <taxon>CS clade</taxon>
        <taxon>Sphaeropleales</taxon>
        <taxon>Selenastraceae</taxon>
        <taxon>Raphidocelis</taxon>
    </lineage>
</organism>
<dbReference type="PANTHER" id="PTHR47215">
    <property type="match status" value="1"/>
</dbReference>
<feature type="region of interest" description="Disordered" evidence="1">
    <location>
        <begin position="33"/>
        <end position="59"/>
    </location>
</feature>
<evidence type="ECO:0000313" key="2">
    <source>
        <dbReference type="EMBL" id="GBF98098.1"/>
    </source>
</evidence>
<feature type="compositionally biased region" description="Low complexity" evidence="1">
    <location>
        <begin position="393"/>
        <end position="405"/>
    </location>
</feature>
<evidence type="ECO:0000313" key="3">
    <source>
        <dbReference type="Proteomes" id="UP000247498"/>
    </source>
</evidence>
<dbReference type="InParanoid" id="A0A2V0PE22"/>
<evidence type="ECO:0000256" key="1">
    <source>
        <dbReference type="SAM" id="MobiDB-lite"/>
    </source>
</evidence>
<proteinExistence type="predicted"/>